<accession>A0A5D6V7W3</accession>
<protein>
    <submittedName>
        <fullName evidence="2">Uncharacterized protein</fullName>
    </submittedName>
</protein>
<dbReference type="Proteomes" id="UP000322791">
    <property type="component" value="Unassembled WGS sequence"/>
</dbReference>
<keyword evidence="1" id="KW-0472">Membrane</keyword>
<dbReference type="EMBL" id="VTHL01000006">
    <property type="protein sequence ID" value="TYZ11008.1"/>
    <property type="molecule type" value="Genomic_DNA"/>
</dbReference>
<keyword evidence="1" id="KW-1133">Transmembrane helix</keyword>
<name>A0A5D6V7W3_9BACT</name>
<dbReference type="RefSeq" id="WP_149070493.1">
    <property type="nucleotide sequence ID" value="NZ_VTHL01000006.1"/>
</dbReference>
<keyword evidence="3" id="KW-1185">Reference proteome</keyword>
<proteinExistence type="predicted"/>
<gene>
    <name evidence="2" type="ORF">FY528_08135</name>
</gene>
<evidence type="ECO:0000256" key="1">
    <source>
        <dbReference type="SAM" id="Phobius"/>
    </source>
</evidence>
<keyword evidence="1" id="KW-0812">Transmembrane</keyword>
<reference evidence="2 3" key="1">
    <citation type="submission" date="2019-08" db="EMBL/GenBank/DDBJ databases">
        <authorList>
            <person name="Seo M.-J."/>
        </authorList>
    </citation>
    <scope>NUCLEOTIDE SEQUENCE [LARGE SCALE GENOMIC DNA]</scope>
    <source>
        <strain evidence="2 3">KIGAM108</strain>
    </source>
</reference>
<evidence type="ECO:0000313" key="3">
    <source>
        <dbReference type="Proteomes" id="UP000322791"/>
    </source>
</evidence>
<evidence type="ECO:0000313" key="2">
    <source>
        <dbReference type="EMBL" id="TYZ11008.1"/>
    </source>
</evidence>
<sequence>MSFDTSTPAVFPETASYTPNNEIGLYALLFSSPWRASSLLLLLVLTLLAARKLRQLARV</sequence>
<organism evidence="2 3">
    <name type="scientific">Hymenobacter lutimineralis</name>
    <dbReference type="NCBI Taxonomy" id="2606448"/>
    <lineage>
        <taxon>Bacteria</taxon>
        <taxon>Pseudomonadati</taxon>
        <taxon>Bacteroidota</taxon>
        <taxon>Cytophagia</taxon>
        <taxon>Cytophagales</taxon>
        <taxon>Hymenobacteraceae</taxon>
        <taxon>Hymenobacter</taxon>
    </lineage>
</organism>
<feature type="transmembrane region" description="Helical" evidence="1">
    <location>
        <begin position="23"/>
        <end position="50"/>
    </location>
</feature>
<dbReference type="AlphaFoldDB" id="A0A5D6V7W3"/>
<comment type="caution">
    <text evidence="2">The sequence shown here is derived from an EMBL/GenBank/DDBJ whole genome shotgun (WGS) entry which is preliminary data.</text>
</comment>